<evidence type="ECO:0000256" key="2">
    <source>
        <dbReference type="ARBA" id="ARBA00018424"/>
    </source>
</evidence>
<feature type="compositionally biased region" description="Polar residues" evidence="5">
    <location>
        <begin position="228"/>
        <end position="247"/>
    </location>
</feature>
<accession>A0ABY6TTL1</accession>
<keyword evidence="6" id="KW-0472">Membrane</keyword>
<dbReference type="Proteomes" id="UP000766486">
    <property type="component" value="Unassembled WGS sequence"/>
</dbReference>
<comment type="function">
    <text evidence="4">Inclusion body (IB) resident protein that interacts strongly with lipid droplet (LD) proteins. Involved in LD-mediated IB clearing after protein folding stress, probably by enabling access to the IBs of an LD-stored soluble sterol derivative that acts as a chaperone in inclusion clearing.</text>
</comment>
<feature type="transmembrane region" description="Helical" evidence="6">
    <location>
        <begin position="325"/>
        <end position="345"/>
    </location>
</feature>
<evidence type="ECO:0000256" key="6">
    <source>
        <dbReference type="SAM" id="Phobius"/>
    </source>
</evidence>
<keyword evidence="6" id="KW-0812">Transmembrane</keyword>
<dbReference type="Pfam" id="PF10300">
    <property type="entry name" value="Iml2-TPR_39"/>
    <property type="match status" value="1"/>
</dbReference>
<evidence type="ECO:0000256" key="5">
    <source>
        <dbReference type="SAM" id="MobiDB-lite"/>
    </source>
</evidence>
<reference evidence="7 8" key="1">
    <citation type="submission" date="2019-06" db="EMBL/GenBank/DDBJ databases">
        <authorList>
            <person name="Broberg M."/>
        </authorList>
    </citation>
    <scope>NUCLEOTIDE SEQUENCE [LARGE SCALE GENOMIC DNA]</scope>
</reference>
<protein>
    <recommendedName>
        <fullName evidence="2">Inclusion body clearance protein IML2</fullName>
    </recommendedName>
    <alternativeName>
        <fullName evidence="3">Inclusion body clearance protein iml2</fullName>
    </alternativeName>
</protein>
<feature type="region of interest" description="Disordered" evidence="5">
    <location>
        <begin position="175"/>
        <end position="255"/>
    </location>
</feature>
<keyword evidence="6" id="KW-1133">Transmembrane helix</keyword>
<evidence type="ECO:0000256" key="3">
    <source>
        <dbReference type="ARBA" id="ARBA00019539"/>
    </source>
</evidence>
<gene>
    <name evidence="7" type="ORF">CLO192961_LOCUS48781</name>
</gene>
<dbReference type="PANTHER" id="PTHR31859:SF1">
    <property type="entry name" value="TETRATRICOPEPTIDE REPEAT PROTEIN 39C"/>
    <property type="match status" value="1"/>
</dbReference>
<feature type="transmembrane region" description="Helical" evidence="6">
    <location>
        <begin position="284"/>
        <end position="304"/>
    </location>
</feature>
<dbReference type="InterPro" id="IPR019412">
    <property type="entry name" value="IML2/TPR_39"/>
</dbReference>
<dbReference type="PANTHER" id="PTHR31859">
    <property type="entry name" value="TETRATRICOPEPTIDE REPEAT PROTEIN 39 FAMILY MEMBER"/>
    <property type="match status" value="1"/>
</dbReference>
<sequence length="714" mass="79230">MSRFGGWLRSSVKTDPEAENAAAAAADKKQREDLADAMKHAQLIMNDDLDGAYAALKQGDSAFHSLGSTVTFFLRSVLGMEKQVMTDTLDMLYECETKCGNEIRTAQKRGRREGSIYEPGAEYELVRSQTLLMGAVVGVLQESLMEAMKSFLKLRKAYVALDAIIAAENKALGLDQQATSTAPPPPGPDHMPGQFDDDMAEFEGGPAKKESDDSSSDEFLDAKEAPSGLQTPAASTAITTPETSSLGINADGKPSELSTKDIEAMSGLSLEDPLDVFVHSAANMGFGTLMLLLTLIPPSLGRVLSVVGFQGDRIRGVRMLWESTVYDNIFGAVSAMVLLGFYNGILGTVDILPHQRDFDETAQTVGPPSEKCEKLLKTMRQRYPQSRLWRVEEARLYTHNRQLDKAIEVLSTGPTSKMKQVTALNDFELSIDALLVQDWNLMRDSFLRCLENNEWSPAMYYFAAGCASLELYRDAHHGGDTHEARRQKAKAEAFIRKAPSLAGAKKFMARKLPFEAFLLMKIKRWEERAAALKVDLADAVGTSPAMELCYMWNGTRRMSEKELEKCIPCLSWERCTSDKVVETIRTEQDELACWALCMSTIKRSQGKFDEARSLLNENIMPHDASIFKGPTKNDYVLPAATYELGAIAWEECCADPPAGESDVALYRRRKAEECEAQLTKVTSWEAFSLDFRIGLRVQSGMETLKWFKTKNGWA</sequence>
<evidence type="ECO:0000313" key="8">
    <source>
        <dbReference type="Proteomes" id="UP000766486"/>
    </source>
</evidence>
<dbReference type="EMBL" id="CABFNS010000368">
    <property type="protein sequence ID" value="VUC21335.1"/>
    <property type="molecule type" value="Genomic_DNA"/>
</dbReference>
<evidence type="ECO:0000313" key="7">
    <source>
        <dbReference type="EMBL" id="VUC21335.1"/>
    </source>
</evidence>
<evidence type="ECO:0000256" key="4">
    <source>
        <dbReference type="ARBA" id="ARBA00043897"/>
    </source>
</evidence>
<comment type="subunit">
    <text evidence="1">Interacts with lipid droplet proteins.</text>
</comment>
<keyword evidence="8" id="KW-1185">Reference proteome</keyword>
<organism evidence="7 8">
    <name type="scientific">Bionectria ochroleuca</name>
    <name type="common">Gliocladium roseum</name>
    <dbReference type="NCBI Taxonomy" id="29856"/>
    <lineage>
        <taxon>Eukaryota</taxon>
        <taxon>Fungi</taxon>
        <taxon>Dikarya</taxon>
        <taxon>Ascomycota</taxon>
        <taxon>Pezizomycotina</taxon>
        <taxon>Sordariomycetes</taxon>
        <taxon>Hypocreomycetidae</taxon>
        <taxon>Hypocreales</taxon>
        <taxon>Bionectriaceae</taxon>
        <taxon>Clonostachys</taxon>
    </lineage>
</organism>
<name>A0ABY6TTL1_BIOOC</name>
<comment type="caution">
    <text evidence="7">The sequence shown here is derived from an EMBL/GenBank/DDBJ whole genome shotgun (WGS) entry which is preliminary data.</text>
</comment>
<evidence type="ECO:0000256" key="1">
    <source>
        <dbReference type="ARBA" id="ARBA00011408"/>
    </source>
</evidence>
<proteinExistence type="predicted"/>